<keyword evidence="6" id="KW-0732">Signal</keyword>
<evidence type="ECO:0000256" key="6">
    <source>
        <dbReference type="SAM" id="SignalP"/>
    </source>
</evidence>
<dbReference type="PANTHER" id="PTHR31956">
    <property type="entry name" value="NON-SPECIFIC PHOSPHOLIPASE C4-RELATED"/>
    <property type="match status" value="1"/>
</dbReference>
<evidence type="ECO:0000256" key="3">
    <source>
        <dbReference type="ARBA" id="ARBA00023026"/>
    </source>
</evidence>
<feature type="transmembrane region" description="Helical" evidence="5">
    <location>
        <begin position="628"/>
        <end position="649"/>
    </location>
</feature>
<evidence type="ECO:0000256" key="5">
    <source>
        <dbReference type="SAM" id="Phobius"/>
    </source>
</evidence>
<feature type="compositionally biased region" description="Basic and acidic residues" evidence="4">
    <location>
        <begin position="76"/>
        <end position="85"/>
    </location>
</feature>
<accession>A0ABY7UNM1</accession>
<feature type="compositionally biased region" description="Low complexity" evidence="4">
    <location>
        <begin position="587"/>
        <end position="602"/>
    </location>
</feature>
<evidence type="ECO:0000313" key="7">
    <source>
        <dbReference type="EMBL" id="WCZ39435.1"/>
    </source>
</evidence>
<keyword evidence="3" id="KW-0843">Virulence</keyword>
<evidence type="ECO:0000256" key="1">
    <source>
        <dbReference type="ARBA" id="ARBA00022525"/>
    </source>
</evidence>
<dbReference type="RefSeq" id="WP_273657493.1">
    <property type="nucleotide sequence ID" value="NZ_CP063194.1"/>
</dbReference>
<dbReference type="GO" id="GO:0034480">
    <property type="term" value="F:phosphatidylcholine phospholipase C activity"/>
    <property type="evidence" value="ECO:0007669"/>
    <property type="project" value="UniProtKB-EC"/>
</dbReference>
<gene>
    <name evidence="7" type="primary">plcN</name>
    <name evidence="7" type="ORF">CJEDD_09240</name>
</gene>
<protein>
    <submittedName>
        <fullName evidence="7">Non-hemolytic phospholipase C</fullName>
        <ecNumber evidence="7">3.1.4.3</ecNumber>
    </submittedName>
</protein>
<evidence type="ECO:0000256" key="2">
    <source>
        <dbReference type="ARBA" id="ARBA00022801"/>
    </source>
</evidence>
<feature type="compositionally biased region" description="Low complexity" evidence="4">
    <location>
        <begin position="609"/>
        <end position="624"/>
    </location>
</feature>
<feature type="signal peptide" evidence="6">
    <location>
        <begin position="1"/>
        <end position="27"/>
    </location>
</feature>
<dbReference type="Gene3D" id="3.40.720.10">
    <property type="entry name" value="Alkaline Phosphatase, subunit A"/>
    <property type="match status" value="2"/>
</dbReference>
<feature type="compositionally biased region" description="Low complexity" evidence="4">
    <location>
        <begin position="86"/>
        <end position="98"/>
    </location>
</feature>
<evidence type="ECO:0000256" key="4">
    <source>
        <dbReference type="SAM" id="MobiDB-lite"/>
    </source>
</evidence>
<dbReference type="Proteomes" id="UP001218071">
    <property type="component" value="Chromosome"/>
</dbReference>
<dbReference type="EMBL" id="CP063194">
    <property type="protein sequence ID" value="WCZ39435.1"/>
    <property type="molecule type" value="Genomic_DNA"/>
</dbReference>
<keyword evidence="5" id="KW-1133">Transmembrane helix</keyword>
<keyword evidence="5" id="KW-0812">Transmembrane</keyword>
<dbReference type="CDD" id="cd16013">
    <property type="entry name" value="AcpA"/>
    <property type="match status" value="1"/>
</dbReference>
<dbReference type="PANTHER" id="PTHR31956:SF1">
    <property type="entry name" value="NON-SPECIFIC PHOSPHOLIPASE C1"/>
    <property type="match status" value="1"/>
</dbReference>
<organism evidence="7 8">
    <name type="scientific">Corynebacterium jeddahense</name>
    <dbReference type="NCBI Taxonomy" id="1414719"/>
    <lineage>
        <taxon>Bacteria</taxon>
        <taxon>Bacillati</taxon>
        <taxon>Actinomycetota</taxon>
        <taxon>Actinomycetes</taxon>
        <taxon>Mycobacteriales</taxon>
        <taxon>Corynebacteriaceae</taxon>
        <taxon>Corynebacterium</taxon>
    </lineage>
</organism>
<name>A0ABY7UNM1_9CORY</name>
<evidence type="ECO:0000313" key="8">
    <source>
        <dbReference type="Proteomes" id="UP001218071"/>
    </source>
</evidence>
<feature type="region of interest" description="Disordered" evidence="4">
    <location>
        <begin position="581"/>
        <end position="624"/>
    </location>
</feature>
<keyword evidence="8" id="KW-1185">Reference proteome</keyword>
<dbReference type="InterPro" id="IPR017850">
    <property type="entry name" value="Alkaline_phosphatase_core_sf"/>
</dbReference>
<feature type="region of interest" description="Disordered" evidence="4">
    <location>
        <begin position="61"/>
        <end position="99"/>
    </location>
</feature>
<feature type="chain" id="PRO_5046959165" evidence="6">
    <location>
        <begin position="28"/>
        <end position="667"/>
    </location>
</feature>
<keyword evidence="1" id="KW-0964">Secreted</keyword>
<keyword evidence="5" id="KW-0472">Membrane</keyword>
<sequence length="667" mass="71331">MKLRTRVIATCAAAAATASLVPVVADAETKTPIEHVVVIYSENISFDHYFATYPNALNKDGETLQGSNKPAPKFTAKKDTPKADNLENANLLGENNPNSISPFRIGPGNAVTTDQNHHYGDEQAAYNGGKMDKFPETVSTDIDKYGGGSYAVPGMTMGYYDGNTVTGMWNYAQNFALNDNSYSTIFGPSTPGALNLISGTVANATMHDPATGEQQTIEDGKNHALAGVSADGKTATVVGDPDPLYDDCSNNSSAATNQVTAMHSKNIGDQLNEKNVTWGWFQGGFRPTEKATDNSRARCGAAHKTLTGGTQTDYNPHHQPFQYYASTANPHHLAPSSDAMIGKTDQANHQYDLKDFDTAVKNGNLPAVSFLKAANYQDGHAGYSNPLDEQAFITHYINELQNSPQWKSTAVVIAYDDSDGWYDHKAPTILNGSNDPHQDKEICTAAAAKVGVAGDKHGQCGPGTRQPLLVVSPYAKTNFIDNTYTEQTSITKFIQDNWGLGRLGGIAFDERAGELNNMFDFNAKTKAPKLFLNETDGTVAKDYASIERVDNTSRELTNLKPVAEGMNDPKFTEDGVPAITKLKKEVPTPTETAPTATTTTAEQPKHDSSSSSSDGSSKSSEADGSSKAGIVAAVVAALALAIGIGAWYMNGMPGLDPQLVENIKLPF</sequence>
<proteinExistence type="predicted"/>
<dbReference type="InterPro" id="IPR007312">
    <property type="entry name" value="Phosphoesterase"/>
</dbReference>
<dbReference type="Pfam" id="PF04185">
    <property type="entry name" value="Phosphoesterase"/>
    <property type="match status" value="1"/>
</dbReference>
<reference evidence="7 8" key="1">
    <citation type="submission" date="2020-10" db="EMBL/GenBank/DDBJ databases">
        <title>Complete genome sequence of Corynebacterium jeddahense DSM 45997, type strain of Corynebacterium jeddahense.</title>
        <authorList>
            <person name="Busche T."/>
            <person name="Kalinowski J."/>
            <person name="Ruckert C."/>
        </authorList>
    </citation>
    <scope>NUCLEOTIDE SEQUENCE [LARGE SCALE GENOMIC DNA]</scope>
    <source>
        <strain evidence="7 8">DSM 45997</strain>
    </source>
</reference>
<dbReference type="EC" id="3.1.4.3" evidence="7"/>
<keyword evidence="2 7" id="KW-0378">Hydrolase</keyword>